<sequence length="158" mass="17910">METTREEAHRKSHDATVNALNALLEKNYDAELGYKNALTDVKSDNLKTYFMRQAAHRSQYANELDASLRLLNATPVEKGSATAAAHRTWMDFKTAFTGKNDEAILEECIRGDKAAVQEYKDVLENQDYLHEYKDVVRNQLSGIENTLQTIKGLEDIVD</sequence>
<dbReference type="EMBL" id="BBLG01000004">
    <property type="protein sequence ID" value="GAK76659.1"/>
    <property type="molecule type" value="Genomic_DNA"/>
</dbReference>
<gene>
    <name evidence="2" type="ORF">JCM19296_2256</name>
</gene>
<dbReference type="InterPro" id="IPR011971">
    <property type="entry name" value="CHP02284"/>
</dbReference>
<dbReference type="InterPro" id="IPR009078">
    <property type="entry name" value="Ferritin-like_SF"/>
</dbReference>
<dbReference type="RefSeq" id="WP_042270873.1">
    <property type="nucleotide sequence ID" value="NZ_JBDUVK010000300.1"/>
</dbReference>
<name>A0A081DCL3_NONUL</name>
<reference evidence="2 3" key="1">
    <citation type="journal article" date="2014" name="Genome Announc.">
        <title>Draft Genome Sequences of Marine Flavobacterium Nonlabens Strains NR17, NR24, NR27, NR32, NR33, and Ara13.</title>
        <authorList>
            <person name="Nakanishi M."/>
            <person name="Meirelles P."/>
            <person name="Suzuki R."/>
            <person name="Takatani N."/>
            <person name="Mino S."/>
            <person name="Suda W."/>
            <person name="Oshima K."/>
            <person name="Hattori M."/>
            <person name="Ohkuma M."/>
            <person name="Hosokawa M."/>
            <person name="Miyashita K."/>
            <person name="Thompson F.L."/>
            <person name="Niwa A."/>
            <person name="Sawabe T."/>
            <person name="Sawabe T."/>
        </authorList>
    </citation>
    <scope>NUCLEOTIDE SEQUENCE [LARGE SCALE GENOMIC DNA]</scope>
    <source>
        <strain evidence="3">JCM19296</strain>
    </source>
</reference>
<dbReference type="NCBIfam" id="TIGR02284">
    <property type="entry name" value="PA2169 family four-helix-bundle protein"/>
    <property type="match status" value="1"/>
</dbReference>
<dbReference type="Proteomes" id="UP000028980">
    <property type="component" value="Unassembled WGS sequence"/>
</dbReference>
<accession>A0A081DCL3</accession>
<dbReference type="InterPro" id="IPR019052">
    <property type="entry name" value="DUF2383"/>
</dbReference>
<evidence type="ECO:0000259" key="1">
    <source>
        <dbReference type="Pfam" id="PF09537"/>
    </source>
</evidence>
<evidence type="ECO:0000313" key="3">
    <source>
        <dbReference type="Proteomes" id="UP000028980"/>
    </source>
</evidence>
<dbReference type="SUPFAM" id="SSF47240">
    <property type="entry name" value="Ferritin-like"/>
    <property type="match status" value="1"/>
</dbReference>
<dbReference type="Pfam" id="PF09537">
    <property type="entry name" value="DUF2383"/>
    <property type="match status" value="1"/>
</dbReference>
<proteinExistence type="predicted"/>
<protein>
    <recommendedName>
        <fullName evidence="1">DUF2383 domain-containing protein</fullName>
    </recommendedName>
</protein>
<dbReference type="AlphaFoldDB" id="A0A081DCL3"/>
<feature type="domain" description="DUF2383" evidence="1">
    <location>
        <begin position="16"/>
        <end position="124"/>
    </location>
</feature>
<organism evidence="2 3">
    <name type="scientific">Nonlabens ulvanivorans</name>
    <name type="common">Persicivirga ulvanivorans</name>
    <dbReference type="NCBI Taxonomy" id="906888"/>
    <lineage>
        <taxon>Bacteria</taxon>
        <taxon>Pseudomonadati</taxon>
        <taxon>Bacteroidota</taxon>
        <taxon>Flavobacteriia</taxon>
        <taxon>Flavobacteriales</taxon>
        <taxon>Flavobacteriaceae</taxon>
        <taxon>Nonlabens</taxon>
    </lineage>
</organism>
<dbReference type="PIRSF" id="PIRSF029477">
    <property type="entry name" value="UCP029477"/>
    <property type="match status" value="1"/>
</dbReference>
<comment type="caution">
    <text evidence="2">The sequence shown here is derived from an EMBL/GenBank/DDBJ whole genome shotgun (WGS) entry which is preliminary data.</text>
</comment>
<dbReference type="InterPro" id="IPR012347">
    <property type="entry name" value="Ferritin-like"/>
</dbReference>
<dbReference type="InterPro" id="IPR016920">
    <property type="entry name" value="UCP029477"/>
</dbReference>
<evidence type="ECO:0000313" key="2">
    <source>
        <dbReference type="EMBL" id="GAK76659.1"/>
    </source>
</evidence>
<dbReference type="Gene3D" id="1.20.1260.10">
    <property type="match status" value="1"/>
</dbReference>